<proteinExistence type="predicted"/>
<feature type="domain" description="25S rRNA (uridine-N(3))-methyltransferase BMT5-like" evidence="1">
    <location>
        <begin position="1"/>
        <end position="52"/>
    </location>
</feature>
<evidence type="ECO:0000313" key="2">
    <source>
        <dbReference type="EMBL" id="RWR77027.1"/>
    </source>
</evidence>
<dbReference type="EMBL" id="QPKB01000002">
    <property type="protein sequence ID" value="RWR77027.1"/>
    <property type="molecule type" value="Genomic_DNA"/>
</dbReference>
<dbReference type="PANTHER" id="PTHR11538">
    <property type="entry name" value="PHENYLALANYL-TRNA SYNTHETASE"/>
    <property type="match status" value="1"/>
</dbReference>
<name>A0A3S3M4N0_9MAGN</name>
<dbReference type="STRING" id="337451.A0A3S3M4N0"/>
<dbReference type="InterPro" id="IPR019446">
    <property type="entry name" value="BMT5-like"/>
</dbReference>
<dbReference type="AlphaFoldDB" id="A0A3S3M4N0"/>
<comment type="caution">
    <text evidence="2">The sequence shown here is derived from an EMBL/GenBank/DDBJ whole genome shotgun (WGS) entry which is preliminary data.</text>
</comment>
<sequence length="237" mass="26856">MLRPYGEVHVSHKTSAPYDRWNLEELASKCYLTLTERVSFERADYPGYNNKRGDGARCDEAFLLGECSTFKFRVNSRKEKTASEANAFYTCGQSLMNITGTQHNIPLGQTLEERQFGGSISFDGNDHLIRYPRMSNTSSMQLMYGTPHENTRLFSRSNHSLSVGYQPSDHTTALPVIPGGGHGNLRHSEGNHYSLSARYQGVTNALQVMRHFNHADTINISAEWEGRDYDFLSRDFN</sequence>
<dbReference type="PANTHER" id="PTHR11538:SF26">
    <property type="entry name" value="FERREDOXIN-FOLD ANTICODON-BINDING DOMAIN-CONTAINING PROTEIN 1"/>
    <property type="match status" value="1"/>
</dbReference>
<reference evidence="2 3" key="1">
    <citation type="journal article" date="2019" name="Nat. Plants">
        <title>Stout camphor tree genome fills gaps in understanding of flowering plant genome evolution.</title>
        <authorList>
            <person name="Chaw S.M."/>
            <person name="Liu Y.C."/>
            <person name="Wu Y.W."/>
            <person name="Wang H.Y."/>
            <person name="Lin C.I."/>
            <person name="Wu C.S."/>
            <person name="Ke H.M."/>
            <person name="Chang L.Y."/>
            <person name="Hsu C.Y."/>
            <person name="Yang H.T."/>
            <person name="Sudianto E."/>
            <person name="Hsu M.H."/>
            <person name="Wu K.P."/>
            <person name="Wang L.N."/>
            <person name="Leebens-Mack J.H."/>
            <person name="Tsai I.J."/>
        </authorList>
    </citation>
    <scope>NUCLEOTIDE SEQUENCE [LARGE SCALE GENOMIC DNA]</scope>
    <source>
        <strain evidence="3">cv. Chaw 1501</strain>
        <tissue evidence="2">Young leaves</tissue>
    </source>
</reference>
<dbReference type="OrthoDB" id="273345at2759"/>
<dbReference type="Proteomes" id="UP000283530">
    <property type="component" value="Unassembled WGS sequence"/>
</dbReference>
<gene>
    <name evidence="2" type="ORF">CKAN_00550000</name>
</gene>
<dbReference type="GO" id="GO:0070475">
    <property type="term" value="P:rRNA base methylation"/>
    <property type="evidence" value="ECO:0007669"/>
    <property type="project" value="InterPro"/>
</dbReference>
<evidence type="ECO:0000259" key="1">
    <source>
        <dbReference type="Pfam" id="PF10354"/>
    </source>
</evidence>
<dbReference type="GO" id="GO:0005737">
    <property type="term" value="C:cytoplasm"/>
    <property type="evidence" value="ECO:0007669"/>
    <property type="project" value="TreeGrafter"/>
</dbReference>
<protein>
    <submittedName>
        <fullName evidence="2">Heavy metal-associated isoprenylated plant protein 41 isoform X2</fullName>
    </submittedName>
</protein>
<evidence type="ECO:0000313" key="3">
    <source>
        <dbReference type="Proteomes" id="UP000283530"/>
    </source>
</evidence>
<dbReference type="Pfam" id="PF10354">
    <property type="entry name" value="BMT5-like"/>
    <property type="match status" value="1"/>
</dbReference>
<accession>A0A3S3M4N0</accession>
<dbReference type="GO" id="GO:0070042">
    <property type="term" value="F:rRNA (uridine-N3-)-methyltransferase activity"/>
    <property type="evidence" value="ECO:0007669"/>
    <property type="project" value="InterPro"/>
</dbReference>
<organism evidence="2 3">
    <name type="scientific">Cinnamomum micranthum f. kanehirae</name>
    <dbReference type="NCBI Taxonomy" id="337451"/>
    <lineage>
        <taxon>Eukaryota</taxon>
        <taxon>Viridiplantae</taxon>
        <taxon>Streptophyta</taxon>
        <taxon>Embryophyta</taxon>
        <taxon>Tracheophyta</taxon>
        <taxon>Spermatophyta</taxon>
        <taxon>Magnoliopsida</taxon>
        <taxon>Magnoliidae</taxon>
        <taxon>Laurales</taxon>
        <taxon>Lauraceae</taxon>
        <taxon>Cinnamomum</taxon>
    </lineage>
</organism>
<keyword evidence="3" id="KW-1185">Reference proteome</keyword>